<keyword evidence="6" id="KW-0464">Manganese</keyword>
<accession>A0ABR2I228</accession>
<evidence type="ECO:0000256" key="2">
    <source>
        <dbReference type="ARBA" id="ARBA00001946"/>
    </source>
</evidence>
<comment type="cofactor">
    <cofactor evidence="2">
        <name>Mg(2+)</name>
        <dbReference type="ChEBI" id="CHEBI:18420"/>
    </cofactor>
</comment>
<evidence type="ECO:0000259" key="8">
    <source>
        <dbReference type="PROSITE" id="PS51462"/>
    </source>
</evidence>
<reference evidence="9 10" key="1">
    <citation type="journal article" date="2024" name="IMA Fungus">
        <title>Apiospora arundinis, a panoply of carbohydrate-active enzymes and secondary metabolites.</title>
        <authorList>
            <person name="Sorensen T."/>
            <person name="Petersen C."/>
            <person name="Muurmann A.T."/>
            <person name="Christiansen J.V."/>
            <person name="Brundto M.L."/>
            <person name="Overgaard C.K."/>
            <person name="Boysen A.T."/>
            <person name="Wollenberg R.D."/>
            <person name="Larsen T.O."/>
            <person name="Sorensen J.L."/>
            <person name="Nielsen K.L."/>
            <person name="Sondergaard T.E."/>
        </authorList>
    </citation>
    <scope>NUCLEOTIDE SEQUENCE [LARGE SCALE GENOMIC DNA]</scope>
    <source>
        <strain evidence="9 10">AAU 773</strain>
    </source>
</reference>
<feature type="domain" description="Nudix hydrolase" evidence="8">
    <location>
        <begin position="101"/>
        <end position="324"/>
    </location>
</feature>
<name>A0ABR2I228_9PEZI</name>
<sequence length="459" mass="50907">MSQCIYYSAQSSLHRSQRLLKAFSAASFTGFGTSRQRLRTITTCLAVRPARSAQERHSSRLSVAYGRYLPSSEVYITRNRSSSKERMYSTAAKQPKGPPAEPRPSSSIILLSHTNQVLLLRRVKTSRSFASAHVFPGGNLSEFHDGPVPPVGDLARHQDSQAYRLGAIRETFEESGILLARKKGAVGDDSELLVLSAQERDEARKAIYNNKVTFTDWLDSVGGVADTKNLLPFTRWVTPPATPRRFTTQMYIYLLPFPKGSSASTGVGYSMSTSAIHAEAILPTPDGGEITASAFEDATTWLSWQQNGDIILFPPQAFLLTLISQFCQGSPQPLSNAQDHYQKQRERLIEFLHRVPTAEKPRSLKNPTSQITWADKVISPVTTMITDDGLILLSLDRPGPELKESGRGGDFERVVLVRFEKGTARQVQIMDREEAFKVLRPASPTDKPAVQQVANKEKL</sequence>
<evidence type="ECO:0000256" key="7">
    <source>
        <dbReference type="SAM" id="MobiDB-lite"/>
    </source>
</evidence>
<organism evidence="9 10">
    <name type="scientific">Apiospora arundinis</name>
    <dbReference type="NCBI Taxonomy" id="335852"/>
    <lineage>
        <taxon>Eukaryota</taxon>
        <taxon>Fungi</taxon>
        <taxon>Dikarya</taxon>
        <taxon>Ascomycota</taxon>
        <taxon>Pezizomycotina</taxon>
        <taxon>Sordariomycetes</taxon>
        <taxon>Xylariomycetidae</taxon>
        <taxon>Amphisphaeriales</taxon>
        <taxon>Apiosporaceae</taxon>
        <taxon>Apiospora</taxon>
    </lineage>
</organism>
<keyword evidence="3" id="KW-0479">Metal-binding</keyword>
<evidence type="ECO:0000256" key="4">
    <source>
        <dbReference type="ARBA" id="ARBA00022801"/>
    </source>
</evidence>
<dbReference type="EMBL" id="JAPCWZ010000007">
    <property type="protein sequence ID" value="KAK8856040.1"/>
    <property type="molecule type" value="Genomic_DNA"/>
</dbReference>
<dbReference type="PROSITE" id="PS51462">
    <property type="entry name" value="NUDIX"/>
    <property type="match status" value="1"/>
</dbReference>
<evidence type="ECO:0000256" key="6">
    <source>
        <dbReference type="ARBA" id="ARBA00023211"/>
    </source>
</evidence>
<dbReference type="SUPFAM" id="SSF55811">
    <property type="entry name" value="Nudix"/>
    <property type="match status" value="1"/>
</dbReference>
<keyword evidence="4" id="KW-0378">Hydrolase</keyword>
<evidence type="ECO:0000256" key="3">
    <source>
        <dbReference type="ARBA" id="ARBA00022723"/>
    </source>
</evidence>
<dbReference type="PANTHER" id="PTHR12318:SF0">
    <property type="entry name" value="ACYL-COENZYME A DIPHOSPHATASE NUDT19"/>
    <property type="match status" value="1"/>
</dbReference>
<comment type="caution">
    <text evidence="9">The sequence shown here is derived from an EMBL/GenBank/DDBJ whole genome shotgun (WGS) entry which is preliminary data.</text>
</comment>
<comment type="cofactor">
    <cofactor evidence="1">
        <name>Mn(2+)</name>
        <dbReference type="ChEBI" id="CHEBI:29035"/>
    </cofactor>
</comment>
<evidence type="ECO:0000256" key="5">
    <source>
        <dbReference type="ARBA" id="ARBA00022842"/>
    </source>
</evidence>
<dbReference type="InterPro" id="IPR039121">
    <property type="entry name" value="NUDT19"/>
</dbReference>
<protein>
    <submittedName>
        <fullName evidence="9">NUDIX domain-containing protein</fullName>
    </submittedName>
</protein>
<keyword evidence="10" id="KW-1185">Reference proteome</keyword>
<dbReference type="CDD" id="cd18870">
    <property type="entry name" value="NUDIX_AcylCoAdiphos_Nudt19"/>
    <property type="match status" value="1"/>
</dbReference>
<dbReference type="InterPro" id="IPR000086">
    <property type="entry name" value="NUDIX_hydrolase_dom"/>
</dbReference>
<evidence type="ECO:0000313" key="9">
    <source>
        <dbReference type="EMBL" id="KAK8856040.1"/>
    </source>
</evidence>
<dbReference type="InterPro" id="IPR015797">
    <property type="entry name" value="NUDIX_hydrolase-like_dom_sf"/>
</dbReference>
<dbReference type="PANTHER" id="PTHR12318">
    <property type="entry name" value="TESTOSTERONE-REGULATED PROTEIN RP2"/>
    <property type="match status" value="1"/>
</dbReference>
<feature type="region of interest" description="Disordered" evidence="7">
    <location>
        <begin position="80"/>
        <end position="106"/>
    </location>
</feature>
<evidence type="ECO:0000256" key="1">
    <source>
        <dbReference type="ARBA" id="ARBA00001936"/>
    </source>
</evidence>
<evidence type="ECO:0000313" key="10">
    <source>
        <dbReference type="Proteomes" id="UP001390339"/>
    </source>
</evidence>
<proteinExistence type="predicted"/>
<dbReference type="Gene3D" id="3.90.79.10">
    <property type="entry name" value="Nucleoside Triphosphate Pyrophosphohydrolase"/>
    <property type="match status" value="1"/>
</dbReference>
<keyword evidence="5" id="KW-0460">Magnesium</keyword>
<dbReference type="Proteomes" id="UP001390339">
    <property type="component" value="Unassembled WGS sequence"/>
</dbReference>
<gene>
    <name evidence="9" type="ORF">PGQ11_011952</name>
</gene>